<dbReference type="EMBL" id="KN832572">
    <property type="protein sequence ID" value="KII84049.1"/>
    <property type="molecule type" value="Genomic_DNA"/>
</dbReference>
<reference evidence="1 2" key="1">
    <citation type="submission" date="2014-06" db="EMBL/GenBank/DDBJ databases">
        <title>Evolutionary Origins and Diversification of the Mycorrhizal Mutualists.</title>
        <authorList>
            <consortium name="DOE Joint Genome Institute"/>
            <consortium name="Mycorrhizal Genomics Consortium"/>
            <person name="Kohler A."/>
            <person name="Kuo A."/>
            <person name="Nagy L.G."/>
            <person name="Floudas D."/>
            <person name="Copeland A."/>
            <person name="Barry K.W."/>
            <person name="Cichocki N."/>
            <person name="Veneault-Fourrey C."/>
            <person name="LaButti K."/>
            <person name="Lindquist E.A."/>
            <person name="Lipzen A."/>
            <person name="Lundell T."/>
            <person name="Morin E."/>
            <person name="Murat C."/>
            <person name="Riley R."/>
            <person name="Ohm R."/>
            <person name="Sun H."/>
            <person name="Tunlid A."/>
            <person name="Henrissat B."/>
            <person name="Grigoriev I.V."/>
            <person name="Hibbett D.S."/>
            <person name="Martin F."/>
        </authorList>
    </citation>
    <scope>NUCLEOTIDE SEQUENCE [LARGE SCALE GENOMIC DNA]</scope>
    <source>
        <strain evidence="1 2">FD-325 SS-3</strain>
    </source>
</reference>
<sequence length="303" mass="33305">MSPTHVSKETLPIAGLLVNVFGLKELRAHKPPITVLFHLHGRGGSALREQTLCRTLYAGIVSRRDGEREGGEEGRDLLVVSFDQRNHGTRVVAEGANMSWKEGNERHAQDMYGMYTGTASDVSWLIDFLPTYLFPNDEREIVEWTLTGKSLGGHAAWIVLKDEPRVRTAVSFIGCPDFLKLLATRAKNSSRTLSPPTLPSTLRALILRRDPASTPYTSPDTALNPFIGKRVLVCSGADDKLVRWEYSREFVEGLNVGEGEEGGGAKRVVLQEGVGHAVTEEMLAEAAGWIYEYAVKASVGARM</sequence>
<dbReference type="PANTHER" id="PTHR47381">
    <property type="entry name" value="ALPHA/BETA-HYDROLASES SUPERFAMILY PROTEIN"/>
    <property type="match status" value="1"/>
</dbReference>
<dbReference type="SUPFAM" id="SSF53474">
    <property type="entry name" value="alpha/beta-Hydrolases"/>
    <property type="match status" value="1"/>
</dbReference>
<dbReference type="HOGENOM" id="CLU_048444_2_1_1"/>
<organism evidence="1 2">
    <name type="scientific">Plicaturopsis crispa FD-325 SS-3</name>
    <dbReference type="NCBI Taxonomy" id="944288"/>
    <lineage>
        <taxon>Eukaryota</taxon>
        <taxon>Fungi</taxon>
        <taxon>Dikarya</taxon>
        <taxon>Basidiomycota</taxon>
        <taxon>Agaricomycotina</taxon>
        <taxon>Agaricomycetes</taxon>
        <taxon>Agaricomycetidae</taxon>
        <taxon>Amylocorticiales</taxon>
        <taxon>Amylocorticiaceae</taxon>
        <taxon>Plicatura</taxon>
        <taxon>Plicaturopsis crispa</taxon>
    </lineage>
</organism>
<dbReference type="InterPro" id="IPR029058">
    <property type="entry name" value="AB_hydrolase_fold"/>
</dbReference>
<dbReference type="Gene3D" id="3.40.50.1820">
    <property type="entry name" value="alpha/beta hydrolase"/>
    <property type="match status" value="1"/>
</dbReference>
<dbReference type="AlphaFoldDB" id="A0A0C9T3Z0"/>
<protein>
    <recommendedName>
        <fullName evidence="3">Alpha/beta-hydrolase</fullName>
    </recommendedName>
</protein>
<proteinExistence type="predicted"/>
<keyword evidence="2" id="KW-1185">Reference proteome</keyword>
<accession>A0A0C9T3Z0</accession>
<gene>
    <name evidence="1" type="ORF">PLICRDRAFT_46391</name>
</gene>
<dbReference type="OrthoDB" id="2152248at2759"/>
<evidence type="ECO:0000313" key="2">
    <source>
        <dbReference type="Proteomes" id="UP000053263"/>
    </source>
</evidence>
<evidence type="ECO:0008006" key="3">
    <source>
        <dbReference type="Google" id="ProtNLM"/>
    </source>
</evidence>
<dbReference type="Proteomes" id="UP000053263">
    <property type="component" value="Unassembled WGS sequence"/>
</dbReference>
<evidence type="ECO:0000313" key="1">
    <source>
        <dbReference type="EMBL" id="KII84049.1"/>
    </source>
</evidence>
<dbReference type="PANTHER" id="PTHR47381:SF3">
    <property type="entry name" value="ALPHA_BETA-HYDROLASES SUPERFAMILY PROTEIN"/>
    <property type="match status" value="1"/>
</dbReference>
<name>A0A0C9T3Z0_PLICR</name>